<feature type="compositionally biased region" description="Basic residues" evidence="1">
    <location>
        <begin position="126"/>
        <end position="141"/>
    </location>
</feature>
<dbReference type="Proteomes" id="UP001433268">
    <property type="component" value="Unassembled WGS sequence"/>
</dbReference>
<name>A0ABR1XBG6_9PEZI</name>
<keyword evidence="2" id="KW-1133">Transmembrane helix</keyword>
<accession>A0ABR1XBG6</accession>
<evidence type="ECO:0000313" key="4">
    <source>
        <dbReference type="Proteomes" id="UP001433268"/>
    </source>
</evidence>
<gene>
    <name evidence="3" type="ORF">PG997_000702</name>
</gene>
<proteinExistence type="predicted"/>
<dbReference type="EMBL" id="JAQQWN010000002">
    <property type="protein sequence ID" value="KAK8094017.1"/>
    <property type="molecule type" value="Genomic_DNA"/>
</dbReference>
<feature type="transmembrane region" description="Helical" evidence="2">
    <location>
        <begin position="41"/>
        <end position="59"/>
    </location>
</feature>
<feature type="region of interest" description="Disordered" evidence="1">
    <location>
        <begin position="103"/>
        <end position="141"/>
    </location>
</feature>
<protein>
    <submittedName>
        <fullName evidence="3">Uncharacterized protein</fullName>
    </submittedName>
</protein>
<evidence type="ECO:0000256" key="1">
    <source>
        <dbReference type="SAM" id="MobiDB-lite"/>
    </source>
</evidence>
<organism evidence="3 4">
    <name type="scientific">Apiospora hydei</name>
    <dbReference type="NCBI Taxonomy" id="1337664"/>
    <lineage>
        <taxon>Eukaryota</taxon>
        <taxon>Fungi</taxon>
        <taxon>Dikarya</taxon>
        <taxon>Ascomycota</taxon>
        <taxon>Pezizomycotina</taxon>
        <taxon>Sordariomycetes</taxon>
        <taxon>Xylariomycetidae</taxon>
        <taxon>Amphisphaeriales</taxon>
        <taxon>Apiosporaceae</taxon>
        <taxon>Apiospora</taxon>
    </lineage>
</organism>
<sequence>MFPPPLVVRNMEIPTASQLPVFAYAQCSLQPHGLAARIKDATILLLALAALVAIVEFFLRGRKTSSRSTRSSQEYQDIDPLPRLDPREKAYIHGMARALLEVPKPRQWDDRPQDDDDDTSGVERIRTRRHGNGRRWGKLGI</sequence>
<evidence type="ECO:0000256" key="2">
    <source>
        <dbReference type="SAM" id="Phobius"/>
    </source>
</evidence>
<dbReference type="GeneID" id="92038077"/>
<evidence type="ECO:0000313" key="3">
    <source>
        <dbReference type="EMBL" id="KAK8094017.1"/>
    </source>
</evidence>
<keyword evidence="4" id="KW-1185">Reference proteome</keyword>
<dbReference type="RefSeq" id="XP_066674790.1">
    <property type="nucleotide sequence ID" value="XM_066805017.1"/>
</dbReference>
<keyword evidence="2" id="KW-0812">Transmembrane</keyword>
<comment type="caution">
    <text evidence="3">The sequence shown here is derived from an EMBL/GenBank/DDBJ whole genome shotgun (WGS) entry which is preliminary data.</text>
</comment>
<keyword evidence="2" id="KW-0472">Membrane</keyword>
<reference evidence="3 4" key="1">
    <citation type="submission" date="2023-01" db="EMBL/GenBank/DDBJ databases">
        <title>Analysis of 21 Apiospora genomes using comparative genomics revels a genus with tremendous synthesis potential of carbohydrate active enzymes and secondary metabolites.</title>
        <authorList>
            <person name="Sorensen T."/>
        </authorList>
    </citation>
    <scope>NUCLEOTIDE SEQUENCE [LARGE SCALE GENOMIC DNA]</scope>
    <source>
        <strain evidence="3 4">CBS 114990</strain>
    </source>
</reference>
<feature type="region of interest" description="Disordered" evidence="1">
    <location>
        <begin position="62"/>
        <end position="82"/>
    </location>
</feature>